<protein>
    <recommendedName>
        <fullName evidence="4">NlpC/P60 family protein</fullName>
    </recommendedName>
</protein>
<accession>A0A2T6C0Z5</accession>
<dbReference type="EMBL" id="QBKT01000003">
    <property type="protein sequence ID" value="PTX61972.1"/>
    <property type="molecule type" value="Genomic_DNA"/>
</dbReference>
<dbReference type="Gene3D" id="3.90.1720.10">
    <property type="entry name" value="endopeptidase domain like (from Nostoc punctiforme)"/>
    <property type="match status" value="1"/>
</dbReference>
<dbReference type="AlphaFoldDB" id="A0A2T6C0Z5"/>
<evidence type="ECO:0000313" key="2">
    <source>
        <dbReference type="EMBL" id="PTX61972.1"/>
    </source>
</evidence>
<dbReference type="Proteomes" id="UP000244090">
    <property type="component" value="Unassembled WGS sequence"/>
</dbReference>
<name>A0A2T6C0Z5_9FLAO</name>
<keyword evidence="3" id="KW-1185">Reference proteome</keyword>
<evidence type="ECO:0000313" key="3">
    <source>
        <dbReference type="Proteomes" id="UP000244090"/>
    </source>
</evidence>
<gene>
    <name evidence="2" type="ORF">C8N46_10369</name>
</gene>
<reference evidence="2 3" key="1">
    <citation type="submission" date="2018-04" db="EMBL/GenBank/DDBJ databases">
        <title>Genomic Encyclopedia of Archaeal and Bacterial Type Strains, Phase II (KMG-II): from individual species to whole genera.</title>
        <authorList>
            <person name="Goeker M."/>
        </authorList>
    </citation>
    <scope>NUCLEOTIDE SEQUENCE [LARGE SCALE GENOMIC DNA]</scope>
    <source>
        <strain evidence="2 3">DSM 25731</strain>
    </source>
</reference>
<feature type="signal peptide" evidence="1">
    <location>
        <begin position="1"/>
        <end position="25"/>
    </location>
</feature>
<proteinExistence type="predicted"/>
<comment type="caution">
    <text evidence="2">The sequence shown here is derived from an EMBL/GenBank/DDBJ whole genome shotgun (WGS) entry which is preliminary data.</text>
</comment>
<evidence type="ECO:0008006" key="4">
    <source>
        <dbReference type="Google" id="ProtNLM"/>
    </source>
</evidence>
<organism evidence="2 3">
    <name type="scientific">Kordia periserrulae</name>
    <dbReference type="NCBI Taxonomy" id="701523"/>
    <lineage>
        <taxon>Bacteria</taxon>
        <taxon>Pseudomonadati</taxon>
        <taxon>Bacteroidota</taxon>
        <taxon>Flavobacteriia</taxon>
        <taxon>Flavobacteriales</taxon>
        <taxon>Flavobacteriaceae</taxon>
        <taxon>Kordia</taxon>
    </lineage>
</organism>
<keyword evidence="1" id="KW-0732">Signal</keyword>
<sequence>MCFLRCAYMYKLILFALILSCFACADSTPKPIKVTAVTGNSEQKTEILPPSNTIDSTKLGINFTPKGSYTSIKQTIAADRSYFATQLQQNKQKAIDSAAAYVYDKLLNEIVPHWYGTPWDFNGHTNTPNDGEIACGYFVSTTLKHMGFRLNRYKMAQQAGLNEALTLQAKNDLKIYRNISQEQLKKNINEVYKDGIYFVGLSNHVGYVLIKHSELYFLHASYCDDKVVIEKAATSPCFQSDIYVFAEISTNKNLLQKWIQQTTIPVQQ</sequence>
<feature type="chain" id="PRO_5015563721" description="NlpC/P60 family protein" evidence="1">
    <location>
        <begin position="26"/>
        <end position="268"/>
    </location>
</feature>
<evidence type="ECO:0000256" key="1">
    <source>
        <dbReference type="SAM" id="SignalP"/>
    </source>
</evidence>